<name>A0A0F9NVQ3_9ZZZZ</name>
<evidence type="ECO:0000313" key="1">
    <source>
        <dbReference type="EMBL" id="KKM85347.1"/>
    </source>
</evidence>
<gene>
    <name evidence="1" type="ORF">LCGC14_1290000</name>
</gene>
<accession>A0A0F9NVQ3</accession>
<feature type="non-terminal residue" evidence="1">
    <location>
        <position position="1"/>
    </location>
</feature>
<proteinExistence type="predicted"/>
<sequence>ALGDLEQKISRNIPATRILAATLNTASEKVDKLKASSKGLSGNLQKNISLFGRIKQSLRDFFGFTSKASNEMESLGESTSKAASIAATAGGVLLLTCQATTDDASEQLTHKGAGFLLAAGKTIWYETRLKIVGDVQSEHSFGLVADGEDLTAVADVLPADGISFSTQDATLAAALTVSKGGTNTGAVAGVHTLVSGTYVTLGFLIDGVTSVTPYVNGVAGTAATATIPDTEHLAPYFLVRNGDGTTQQVMHVDYVKVVQLR</sequence>
<dbReference type="EMBL" id="LAZR01007427">
    <property type="protein sequence ID" value="KKM85347.1"/>
    <property type="molecule type" value="Genomic_DNA"/>
</dbReference>
<reference evidence="1" key="1">
    <citation type="journal article" date="2015" name="Nature">
        <title>Complex archaea that bridge the gap between prokaryotes and eukaryotes.</title>
        <authorList>
            <person name="Spang A."/>
            <person name="Saw J.H."/>
            <person name="Jorgensen S.L."/>
            <person name="Zaremba-Niedzwiedzka K."/>
            <person name="Martijn J."/>
            <person name="Lind A.E."/>
            <person name="van Eijk R."/>
            <person name="Schleper C."/>
            <person name="Guy L."/>
            <person name="Ettema T.J."/>
        </authorList>
    </citation>
    <scope>NUCLEOTIDE SEQUENCE</scope>
</reference>
<protein>
    <submittedName>
        <fullName evidence="1">Uncharacterized protein</fullName>
    </submittedName>
</protein>
<comment type="caution">
    <text evidence="1">The sequence shown here is derived from an EMBL/GenBank/DDBJ whole genome shotgun (WGS) entry which is preliminary data.</text>
</comment>
<dbReference type="AlphaFoldDB" id="A0A0F9NVQ3"/>
<organism evidence="1">
    <name type="scientific">marine sediment metagenome</name>
    <dbReference type="NCBI Taxonomy" id="412755"/>
    <lineage>
        <taxon>unclassified sequences</taxon>
        <taxon>metagenomes</taxon>
        <taxon>ecological metagenomes</taxon>
    </lineage>
</organism>